<reference evidence="2 3" key="1">
    <citation type="journal article" date="2018" name="Environ. Microbiol.">
        <title>Ecological and genomic features of two widespread freshwater picocyanobacteria.</title>
        <authorList>
            <person name="Cabello-Yeves P.J."/>
            <person name="Picazo A."/>
            <person name="Camacho A."/>
            <person name="Callieri C."/>
            <person name="Rosselli R."/>
            <person name="Roda-Garcia J.J."/>
            <person name="Coutinho F.H."/>
            <person name="Rodriguez-Valera F."/>
        </authorList>
    </citation>
    <scope>NUCLEOTIDE SEQUENCE [LARGE SCALE GENOMIC DNA]</scope>
    <source>
        <strain evidence="2 3">Tous</strain>
    </source>
</reference>
<feature type="chain" id="PRO_5015132565" description="DUF928 domain-containing protein" evidence="1">
    <location>
        <begin position="23"/>
        <end position="166"/>
    </location>
</feature>
<dbReference type="Proteomes" id="UP000243002">
    <property type="component" value="Unassembled WGS sequence"/>
</dbReference>
<keyword evidence="1" id="KW-0732">Signal</keyword>
<dbReference type="AlphaFoldDB" id="A0A2P7MTG9"/>
<evidence type="ECO:0000313" key="2">
    <source>
        <dbReference type="EMBL" id="PSJ04435.1"/>
    </source>
</evidence>
<dbReference type="RefSeq" id="WP_106632688.1">
    <property type="nucleotide sequence ID" value="NZ_PXXO01000012.1"/>
</dbReference>
<evidence type="ECO:0008006" key="4">
    <source>
        <dbReference type="Google" id="ProtNLM"/>
    </source>
</evidence>
<name>A0A2P7MTG9_9CYAN</name>
<organism evidence="2 3">
    <name type="scientific">Cyanobium usitatum str. Tous</name>
    <dbReference type="NCBI Taxonomy" id="2116684"/>
    <lineage>
        <taxon>Bacteria</taxon>
        <taxon>Bacillati</taxon>
        <taxon>Cyanobacteriota</taxon>
        <taxon>Cyanophyceae</taxon>
        <taxon>Synechococcales</taxon>
        <taxon>Prochlorococcaceae</taxon>
        <taxon>Cyanobium</taxon>
    </lineage>
</organism>
<evidence type="ECO:0000313" key="3">
    <source>
        <dbReference type="Proteomes" id="UP000243002"/>
    </source>
</evidence>
<dbReference type="OrthoDB" id="557716at2"/>
<evidence type="ECO:0000256" key="1">
    <source>
        <dbReference type="SAM" id="SignalP"/>
    </source>
</evidence>
<sequence>MLPTRTLLLVALAAALAPPSWAEGGGVRPEDARPPGLLLLQERPGLGGKQAIGIYGAVADAKTPGLWRIKLWDEQPNDVKVRSETIRCTPAAPMRVTSDGPNLYIRELNPGGAITTANHIDHLVWWATCFPEQAGKDPAGLGPLARQLGYSGSLRESEQIVPGRYR</sequence>
<dbReference type="EMBL" id="PXXO01000012">
    <property type="protein sequence ID" value="PSJ04435.1"/>
    <property type="molecule type" value="Genomic_DNA"/>
</dbReference>
<feature type="signal peptide" evidence="1">
    <location>
        <begin position="1"/>
        <end position="22"/>
    </location>
</feature>
<gene>
    <name evidence="2" type="ORF">C7K55_10545</name>
</gene>
<comment type="caution">
    <text evidence="2">The sequence shown here is derived from an EMBL/GenBank/DDBJ whole genome shotgun (WGS) entry which is preliminary data.</text>
</comment>
<keyword evidence="3" id="KW-1185">Reference proteome</keyword>
<proteinExistence type="predicted"/>
<accession>A0A2P7MTG9</accession>
<protein>
    <recommendedName>
        <fullName evidence="4">DUF928 domain-containing protein</fullName>
    </recommendedName>
</protein>